<feature type="region of interest" description="Disordered" evidence="1">
    <location>
        <begin position="206"/>
        <end position="236"/>
    </location>
</feature>
<evidence type="ECO:0000313" key="2">
    <source>
        <dbReference type="EMBL" id="KAL3806188.1"/>
    </source>
</evidence>
<keyword evidence="3" id="KW-1185">Reference proteome</keyword>
<feature type="region of interest" description="Disordered" evidence="1">
    <location>
        <begin position="1"/>
        <end position="78"/>
    </location>
</feature>
<dbReference type="AlphaFoldDB" id="A0ABD3R103"/>
<gene>
    <name evidence="2" type="ORF">ACHAXA_011737</name>
</gene>
<proteinExistence type="predicted"/>
<evidence type="ECO:0000313" key="3">
    <source>
        <dbReference type="Proteomes" id="UP001530377"/>
    </source>
</evidence>
<reference evidence="2 3" key="1">
    <citation type="submission" date="2024-10" db="EMBL/GenBank/DDBJ databases">
        <title>Updated reference genomes for cyclostephanoid diatoms.</title>
        <authorList>
            <person name="Roberts W.R."/>
            <person name="Alverson A.J."/>
        </authorList>
    </citation>
    <scope>NUCLEOTIDE SEQUENCE [LARGE SCALE GENOMIC DNA]</scope>
    <source>
        <strain evidence="2 3">AJA228-03</strain>
    </source>
</reference>
<evidence type="ECO:0000256" key="1">
    <source>
        <dbReference type="SAM" id="MobiDB-lite"/>
    </source>
</evidence>
<dbReference type="EMBL" id="JALLPB020000867">
    <property type="protein sequence ID" value="KAL3806188.1"/>
    <property type="molecule type" value="Genomic_DNA"/>
</dbReference>
<comment type="caution">
    <text evidence="2">The sequence shown here is derived from an EMBL/GenBank/DDBJ whole genome shotgun (WGS) entry which is preliminary data.</text>
</comment>
<feature type="compositionally biased region" description="Low complexity" evidence="1">
    <location>
        <begin position="9"/>
        <end position="23"/>
    </location>
</feature>
<feature type="compositionally biased region" description="Pro residues" evidence="1">
    <location>
        <begin position="50"/>
        <end position="64"/>
    </location>
</feature>
<feature type="compositionally biased region" description="Gly residues" evidence="1">
    <location>
        <begin position="221"/>
        <end position="236"/>
    </location>
</feature>
<dbReference type="Proteomes" id="UP001530377">
    <property type="component" value="Unassembled WGS sequence"/>
</dbReference>
<organism evidence="2 3">
    <name type="scientific">Cyclostephanos tholiformis</name>
    <dbReference type="NCBI Taxonomy" id="382380"/>
    <lineage>
        <taxon>Eukaryota</taxon>
        <taxon>Sar</taxon>
        <taxon>Stramenopiles</taxon>
        <taxon>Ochrophyta</taxon>
        <taxon>Bacillariophyta</taxon>
        <taxon>Coscinodiscophyceae</taxon>
        <taxon>Thalassiosirophycidae</taxon>
        <taxon>Stephanodiscales</taxon>
        <taxon>Stephanodiscaceae</taxon>
        <taxon>Cyclostephanos</taxon>
    </lineage>
</organism>
<name>A0ABD3R103_9STRA</name>
<protein>
    <submittedName>
        <fullName evidence="2">Uncharacterized protein</fullName>
    </submittedName>
</protein>
<sequence>MFSSAGFVGQEQQQRQQQQTIQQRGGGNVGARNAPPPGEGGGGGGGWIPQRPPPPRTTPTPTSTPPAGMNWLVQDSPVGNGGISGSRVASFGYDSTPAPVAYGGGGGDYYDENIIIDDDVFSYDDDSDDLDDFDILDGGIIVSQQYRERGLDILSGGRDGFGAVKGVEKSGGGDMSYRGSAADVRVPGVVGDTGVIMGGNFASNGNSNVGGGPRRSSARYSGGGGGGFGGIDYGGD</sequence>
<accession>A0ABD3R103</accession>